<dbReference type="PROSITE" id="PS51371">
    <property type="entry name" value="CBS"/>
    <property type="match status" value="2"/>
</dbReference>
<evidence type="ECO:0000256" key="3">
    <source>
        <dbReference type="ARBA" id="ARBA00022475"/>
    </source>
</evidence>
<accession>A0A1Q9B267</accession>
<evidence type="ECO:0000256" key="11">
    <source>
        <dbReference type="SAM" id="MobiDB-lite"/>
    </source>
</evidence>
<dbReference type="Gene3D" id="3.30.465.10">
    <property type="match status" value="1"/>
</dbReference>
<evidence type="ECO:0000256" key="9">
    <source>
        <dbReference type="PROSITE-ProRule" id="PRU00703"/>
    </source>
</evidence>
<dbReference type="Gene3D" id="3.10.580.10">
    <property type="entry name" value="CBS-domain"/>
    <property type="match status" value="1"/>
</dbReference>
<evidence type="ECO:0000256" key="2">
    <source>
        <dbReference type="ARBA" id="ARBA00006446"/>
    </source>
</evidence>
<dbReference type="InterPro" id="IPR000644">
    <property type="entry name" value="CBS_dom"/>
</dbReference>
<organism evidence="15 16">
    <name type="scientific">Xaviernesmea oryzae</name>
    <dbReference type="NCBI Taxonomy" id="464029"/>
    <lineage>
        <taxon>Bacteria</taxon>
        <taxon>Pseudomonadati</taxon>
        <taxon>Pseudomonadota</taxon>
        <taxon>Alphaproteobacteria</taxon>
        <taxon>Hyphomicrobiales</taxon>
        <taxon>Rhizobiaceae</taxon>
        <taxon>Rhizobium/Agrobacterium group</taxon>
        <taxon>Xaviernesmea</taxon>
    </lineage>
</organism>
<comment type="subcellular location">
    <subcellularLocation>
        <location evidence="1">Cell membrane</location>
        <topology evidence="1">Multi-pass membrane protein</topology>
    </subcellularLocation>
</comment>
<reference evidence="15 16" key="1">
    <citation type="submission" date="2016-09" db="EMBL/GenBank/DDBJ databases">
        <title>Rhizobium sp. nov., a novel species isolated from the rice rhizosphere.</title>
        <authorList>
            <person name="Zhao J."/>
            <person name="Zhang X."/>
        </authorList>
    </citation>
    <scope>NUCLEOTIDE SEQUENCE [LARGE SCALE GENOMIC DNA]</scope>
    <source>
        <strain evidence="15 16">1.7048</strain>
    </source>
</reference>
<feature type="domain" description="CBS" evidence="13">
    <location>
        <begin position="285"/>
        <end position="345"/>
    </location>
</feature>
<evidence type="ECO:0000256" key="5">
    <source>
        <dbReference type="ARBA" id="ARBA00022737"/>
    </source>
</evidence>
<evidence type="ECO:0000256" key="6">
    <source>
        <dbReference type="ARBA" id="ARBA00022989"/>
    </source>
</evidence>
<gene>
    <name evidence="15" type="ORF">BJF93_01265</name>
</gene>
<dbReference type="Pfam" id="PF00571">
    <property type="entry name" value="CBS"/>
    <property type="match status" value="2"/>
</dbReference>
<dbReference type="Proteomes" id="UP000186364">
    <property type="component" value="Unassembled WGS sequence"/>
</dbReference>
<proteinExistence type="inferred from homology"/>
<dbReference type="CDD" id="cd04590">
    <property type="entry name" value="CBS_pair_CorC_HlyC_assoc"/>
    <property type="match status" value="1"/>
</dbReference>
<dbReference type="FunFam" id="3.10.580.10:FF:000002">
    <property type="entry name" value="Magnesium/cobalt efflux protein CorC"/>
    <property type="match status" value="1"/>
</dbReference>
<feature type="domain" description="CBS" evidence="13">
    <location>
        <begin position="217"/>
        <end position="277"/>
    </location>
</feature>
<dbReference type="RefSeq" id="WP_075625869.1">
    <property type="nucleotide sequence ID" value="NZ_FOAM01000014.1"/>
</dbReference>
<sequence length="461" mass="49650">MSLTALAEFLSLYGLAIGVIALCLLLVALFNGAETALTLAARRRAQDGDRGGDHSPLLVERLVARRDRVIGALVIGSRLAGIVAVAVGASLFVETYGPAAIWPAIGLLACLLVVFCDVLPRALAIAAPERFAGGISRPLQPLVFLLEPVSSAVNGLVRGLLALFGHAPPAEAPILSAHEELRSAVAQLHREGGVVKADRDRLGGVLDLDALEVSDIMVHRLTMRMVNADDPPGVIVRQILDSPFTRMPVWRGTADNIIGVIHAKDLLRALADPAIDAENIDITRITQKPGFVPDTTGLKDQLSAFLRRRTHFALVVDEYGELRGLVTLEDILEEIVGDIADEHDIAIQGVRQEADGSIVVDGSVPIRDLNRALDWNLPDEEATTIAGLVIHESRIIPQERQAFTFYGKRFIVMKRVKNRITRLRIRPVQAEGPGAEDVSPARGENAASQDAVVKTQGISAR</sequence>
<evidence type="ECO:0000259" key="13">
    <source>
        <dbReference type="PROSITE" id="PS51371"/>
    </source>
</evidence>
<evidence type="ECO:0000313" key="15">
    <source>
        <dbReference type="EMBL" id="OLP62109.1"/>
    </source>
</evidence>
<dbReference type="InterPro" id="IPR044751">
    <property type="entry name" value="Ion_transp-like_CBS"/>
</dbReference>
<protein>
    <recommendedName>
        <fullName evidence="17">HlyC/CorC family transporter</fullName>
    </recommendedName>
</protein>
<keyword evidence="16" id="KW-1185">Reference proteome</keyword>
<keyword evidence="8 10" id="KW-0472">Membrane</keyword>
<dbReference type="InterPro" id="IPR046342">
    <property type="entry name" value="CBS_dom_sf"/>
</dbReference>
<keyword evidence="6 10" id="KW-1133">Transmembrane helix</keyword>
<evidence type="ECO:0008006" key="17">
    <source>
        <dbReference type="Google" id="ProtNLM"/>
    </source>
</evidence>
<dbReference type="SMART" id="SM01091">
    <property type="entry name" value="CorC_HlyC"/>
    <property type="match status" value="1"/>
</dbReference>
<dbReference type="InterPro" id="IPR036318">
    <property type="entry name" value="FAD-bd_PCMH-like_sf"/>
</dbReference>
<dbReference type="GO" id="GO:0005886">
    <property type="term" value="C:plasma membrane"/>
    <property type="evidence" value="ECO:0007669"/>
    <property type="project" value="UniProtKB-SubCell"/>
</dbReference>
<keyword evidence="5" id="KW-0677">Repeat</keyword>
<dbReference type="GO" id="GO:0050660">
    <property type="term" value="F:flavin adenine dinucleotide binding"/>
    <property type="evidence" value="ECO:0007669"/>
    <property type="project" value="InterPro"/>
</dbReference>
<dbReference type="InterPro" id="IPR005170">
    <property type="entry name" value="Transptr-assoc_dom"/>
</dbReference>
<evidence type="ECO:0000256" key="12">
    <source>
        <dbReference type="SAM" id="Phobius"/>
    </source>
</evidence>
<dbReference type="PANTHER" id="PTHR22777:SF32">
    <property type="entry name" value="UPF0053 INNER MEMBRANE PROTEIN YFJD"/>
    <property type="match status" value="1"/>
</dbReference>
<dbReference type="Pfam" id="PF01595">
    <property type="entry name" value="CNNM"/>
    <property type="match status" value="1"/>
</dbReference>
<evidence type="ECO:0000256" key="8">
    <source>
        <dbReference type="ARBA" id="ARBA00023136"/>
    </source>
</evidence>
<dbReference type="PROSITE" id="PS51846">
    <property type="entry name" value="CNNM"/>
    <property type="match status" value="1"/>
</dbReference>
<feature type="domain" description="CNNM transmembrane" evidence="14">
    <location>
        <begin position="9"/>
        <end position="198"/>
    </location>
</feature>
<dbReference type="SMART" id="SM00116">
    <property type="entry name" value="CBS"/>
    <property type="match status" value="2"/>
</dbReference>
<feature type="region of interest" description="Disordered" evidence="11">
    <location>
        <begin position="431"/>
        <end position="461"/>
    </location>
</feature>
<dbReference type="SUPFAM" id="SSF54631">
    <property type="entry name" value="CBS-domain pair"/>
    <property type="match status" value="1"/>
</dbReference>
<evidence type="ECO:0000256" key="4">
    <source>
        <dbReference type="ARBA" id="ARBA00022692"/>
    </source>
</evidence>
<dbReference type="Pfam" id="PF03471">
    <property type="entry name" value="CorC_HlyC"/>
    <property type="match status" value="1"/>
</dbReference>
<keyword evidence="3" id="KW-1003">Cell membrane</keyword>
<dbReference type="InterPro" id="IPR002550">
    <property type="entry name" value="CNNM"/>
</dbReference>
<feature type="transmembrane region" description="Helical" evidence="12">
    <location>
        <begin position="12"/>
        <end position="33"/>
    </location>
</feature>
<comment type="similarity">
    <text evidence="2">Belongs to the UPF0053 family. Hemolysin C subfamily.</text>
</comment>
<dbReference type="InterPro" id="IPR016169">
    <property type="entry name" value="FAD-bd_PCMH_sub2"/>
</dbReference>
<evidence type="ECO:0000256" key="7">
    <source>
        <dbReference type="ARBA" id="ARBA00023122"/>
    </source>
</evidence>
<name>A0A1Q9B267_9HYPH</name>
<evidence type="ECO:0000259" key="14">
    <source>
        <dbReference type="PROSITE" id="PS51846"/>
    </source>
</evidence>
<dbReference type="PANTHER" id="PTHR22777">
    <property type="entry name" value="HEMOLYSIN-RELATED"/>
    <property type="match status" value="1"/>
</dbReference>
<feature type="transmembrane region" description="Helical" evidence="12">
    <location>
        <begin position="69"/>
        <end position="93"/>
    </location>
</feature>
<evidence type="ECO:0000256" key="1">
    <source>
        <dbReference type="ARBA" id="ARBA00004651"/>
    </source>
</evidence>
<dbReference type="OrthoDB" id="9797674at2"/>
<feature type="transmembrane region" description="Helical" evidence="12">
    <location>
        <begin position="99"/>
        <end position="120"/>
    </location>
</feature>
<evidence type="ECO:0000256" key="10">
    <source>
        <dbReference type="PROSITE-ProRule" id="PRU01193"/>
    </source>
</evidence>
<keyword evidence="7 9" id="KW-0129">CBS domain</keyword>
<dbReference type="SUPFAM" id="SSF56176">
    <property type="entry name" value="FAD-binding/transporter-associated domain-like"/>
    <property type="match status" value="1"/>
</dbReference>
<keyword evidence="4 10" id="KW-0812">Transmembrane</keyword>
<comment type="caution">
    <text evidence="15">The sequence shown here is derived from an EMBL/GenBank/DDBJ whole genome shotgun (WGS) entry which is preliminary data.</text>
</comment>
<dbReference type="AlphaFoldDB" id="A0A1Q9B267"/>
<evidence type="ECO:0000313" key="16">
    <source>
        <dbReference type="Proteomes" id="UP000186364"/>
    </source>
</evidence>
<dbReference type="EMBL" id="MKIP01000028">
    <property type="protein sequence ID" value="OLP62109.1"/>
    <property type="molecule type" value="Genomic_DNA"/>
</dbReference>